<keyword evidence="3" id="KW-0057">Aromatic amino acid biosynthesis</keyword>
<dbReference type="Proteomes" id="UP000184048">
    <property type="component" value="Unassembled WGS sequence"/>
</dbReference>
<dbReference type="RefSeq" id="WP_072836864.1">
    <property type="nucleotide sequence ID" value="NZ_FQUU01000021.1"/>
</dbReference>
<protein>
    <submittedName>
        <fullName evidence="5">Shikimate dehydrogenase</fullName>
    </submittedName>
</protein>
<dbReference type="PANTHER" id="PTHR21089:SF1">
    <property type="entry name" value="BIFUNCTIONAL 3-DEHYDROQUINATE DEHYDRATASE_SHIKIMATE DEHYDROGENASE, CHLOROPLASTIC"/>
    <property type="match status" value="1"/>
</dbReference>
<dbReference type="Gene3D" id="3.40.50.720">
    <property type="entry name" value="NAD(P)-binding Rossmann-like Domain"/>
    <property type="match status" value="1"/>
</dbReference>
<dbReference type="GO" id="GO:0019632">
    <property type="term" value="P:shikimate metabolic process"/>
    <property type="evidence" value="ECO:0007669"/>
    <property type="project" value="TreeGrafter"/>
</dbReference>
<dbReference type="GO" id="GO:0009073">
    <property type="term" value="P:aromatic amino acid family biosynthetic process"/>
    <property type="evidence" value="ECO:0007669"/>
    <property type="project" value="UniProtKB-KW"/>
</dbReference>
<dbReference type="InterPro" id="IPR022893">
    <property type="entry name" value="Shikimate_DH_fam"/>
</dbReference>
<dbReference type="InterPro" id="IPR013708">
    <property type="entry name" value="Shikimate_DH-bd_N"/>
</dbReference>
<dbReference type="InterPro" id="IPR036291">
    <property type="entry name" value="NAD(P)-bd_dom_sf"/>
</dbReference>
<dbReference type="PANTHER" id="PTHR21089">
    <property type="entry name" value="SHIKIMATE DEHYDROGENASE"/>
    <property type="match status" value="1"/>
</dbReference>
<evidence type="ECO:0000259" key="4">
    <source>
        <dbReference type="Pfam" id="PF08501"/>
    </source>
</evidence>
<keyword evidence="3" id="KW-0028">Amino-acid biosynthesis</keyword>
<dbReference type="GO" id="GO:0009423">
    <property type="term" value="P:chorismate biosynthetic process"/>
    <property type="evidence" value="ECO:0007669"/>
    <property type="project" value="TreeGrafter"/>
</dbReference>
<dbReference type="OrthoDB" id="9792692at2"/>
<comment type="pathway">
    <text evidence="1">Metabolic intermediate biosynthesis; chorismate biosynthesis; chorismate from D-erythrose 4-phosphate and phosphoenolpyruvate: step 4/7.</text>
</comment>
<dbReference type="SUPFAM" id="SSF51735">
    <property type="entry name" value="NAD(P)-binding Rossmann-fold domains"/>
    <property type="match status" value="1"/>
</dbReference>
<gene>
    <name evidence="5" type="ORF">SAMN02745131_03743</name>
</gene>
<dbReference type="InterPro" id="IPR046346">
    <property type="entry name" value="Aminoacid_DH-like_N_sf"/>
</dbReference>
<dbReference type="SUPFAM" id="SSF53223">
    <property type="entry name" value="Aminoacid dehydrogenase-like, N-terminal domain"/>
    <property type="match status" value="1"/>
</dbReference>
<organism evidence="5 6">
    <name type="scientific">Flavisolibacter ginsengisoli DSM 18119</name>
    <dbReference type="NCBI Taxonomy" id="1121884"/>
    <lineage>
        <taxon>Bacteria</taxon>
        <taxon>Pseudomonadati</taxon>
        <taxon>Bacteroidota</taxon>
        <taxon>Chitinophagia</taxon>
        <taxon>Chitinophagales</taxon>
        <taxon>Chitinophagaceae</taxon>
        <taxon>Flavisolibacter</taxon>
    </lineage>
</organism>
<dbReference type="STRING" id="1121884.SAMN02745131_03743"/>
<evidence type="ECO:0000256" key="2">
    <source>
        <dbReference type="ARBA" id="ARBA00023002"/>
    </source>
</evidence>
<accession>A0A1M5F7E8</accession>
<dbReference type="GO" id="GO:0005829">
    <property type="term" value="C:cytosol"/>
    <property type="evidence" value="ECO:0007669"/>
    <property type="project" value="TreeGrafter"/>
</dbReference>
<dbReference type="Gene3D" id="3.40.50.10860">
    <property type="entry name" value="Leucine Dehydrogenase, chain A, domain 1"/>
    <property type="match status" value="1"/>
</dbReference>
<name>A0A1M5F7E8_9BACT</name>
<dbReference type="CDD" id="cd01065">
    <property type="entry name" value="NAD_bind_Shikimate_DH"/>
    <property type="match status" value="1"/>
</dbReference>
<evidence type="ECO:0000313" key="6">
    <source>
        <dbReference type="Proteomes" id="UP000184048"/>
    </source>
</evidence>
<evidence type="ECO:0000313" key="5">
    <source>
        <dbReference type="EMBL" id="SHF86981.1"/>
    </source>
</evidence>
<reference evidence="5 6" key="1">
    <citation type="submission" date="2016-11" db="EMBL/GenBank/DDBJ databases">
        <authorList>
            <person name="Jaros S."/>
            <person name="Januszkiewicz K."/>
            <person name="Wedrychowicz H."/>
        </authorList>
    </citation>
    <scope>NUCLEOTIDE SEQUENCE [LARGE SCALE GENOMIC DNA]</scope>
    <source>
        <strain evidence="5 6">DSM 18119</strain>
    </source>
</reference>
<dbReference type="Pfam" id="PF08501">
    <property type="entry name" value="Shikimate_dh_N"/>
    <property type="match status" value="1"/>
</dbReference>
<keyword evidence="6" id="KW-1185">Reference proteome</keyword>
<sequence length="245" mass="27605">MRRFGLIGKTLSHSFSKNYFTQKFAREHIDNCRYDLFELQTIEDLPALLLSNPGLEGLNVTIPYKQEVIPFLDEASDVVKEIGACNCIKIAGGKLKGFNTDVVGFKRSLETHLQPGHDKALILGSGGAARAVQYALKELGIEYKLVSRRKTGEGLGYEDIGEEILKKYSIIINTTPLGMYPNVDDAPPIPYEYVSSRHLLFDLIYNPEKTRFLQKGEEQGARIANGHDMLILQAEESWRIWNTEP</sequence>
<dbReference type="GO" id="GO:0050661">
    <property type="term" value="F:NADP binding"/>
    <property type="evidence" value="ECO:0007669"/>
    <property type="project" value="TreeGrafter"/>
</dbReference>
<feature type="domain" description="Shikimate dehydrogenase substrate binding N-terminal" evidence="4">
    <location>
        <begin position="6"/>
        <end position="88"/>
    </location>
</feature>
<keyword evidence="2" id="KW-0560">Oxidoreductase</keyword>
<dbReference type="AlphaFoldDB" id="A0A1M5F7E8"/>
<dbReference type="GO" id="GO:0004764">
    <property type="term" value="F:shikimate 3-dehydrogenase (NADP+) activity"/>
    <property type="evidence" value="ECO:0007669"/>
    <property type="project" value="InterPro"/>
</dbReference>
<evidence type="ECO:0000256" key="1">
    <source>
        <dbReference type="ARBA" id="ARBA00004871"/>
    </source>
</evidence>
<evidence type="ECO:0000256" key="3">
    <source>
        <dbReference type="ARBA" id="ARBA00023141"/>
    </source>
</evidence>
<proteinExistence type="predicted"/>
<dbReference type="EMBL" id="FQUU01000021">
    <property type="protein sequence ID" value="SHF86981.1"/>
    <property type="molecule type" value="Genomic_DNA"/>
</dbReference>